<dbReference type="STRING" id="859194.MHF_0385"/>
<evidence type="ECO:0000313" key="1">
    <source>
        <dbReference type="EMBL" id="AEG72661.1"/>
    </source>
</evidence>
<reference key="2">
    <citation type="submission" date="2011-05" db="EMBL/GenBank/DDBJ databases">
        <title>The Genome of Mycoplasma haemofelis Strain Ohio2, a pathogenic hemoplasma of the cat.</title>
        <authorList>
            <person name="Santos A.P."/>
            <person name="Guimaraes A.M.S."/>
            <person name="SanMiguel P.J."/>
            <person name="Martin S.W."/>
            <person name="Messick J.B."/>
        </authorList>
    </citation>
    <scope>NUCLEOTIDE SEQUENCE</scope>
    <source>
        <strain>Ohio2</strain>
    </source>
</reference>
<protein>
    <submittedName>
        <fullName evidence="1">Uncharacterized protein</fullName>
    </submittedName>
</protein>
<organism evidence="1 2">
    <name type="scientific">Mycoplasma haemofelis (strain Ohio2)</name>
    <dbReference type="NCBI Taxonomy" id="859194"/>
    <lineage>
        <taxon>Bacteria</taxon>
        <taxon>Bacillati</taxon>
        <taxon>Mycoplasmatota</taxon>
        <taxon>Mollicutes</taxon>
        <taxon>Mycoplasmataceae</taxon>
        <taxon>Mycoplasma</taxon>
    </lineage>
</organism>
<proteinExistence type="predicted"/>
<sequence>MSKVIPASIGVLGAGGAGAGGYFLAKSSGSENIATPTFRVKYEKSLLSFEGSTDEKSWGAKFTSLKSGTKNHPDLKTASTTADETTAKSLHKEACRKIYDSPFDNQDYFEDFKKYCSKLIEDVVDGTWITDDSAASGSSNKWDGKLTNLKSNKSNLIHQKLKDLSNKLTGSSSDDTNRKELKDWCSTMKSQLFLGESENVIKEIKSYCAE</sequence>
<dbReference type="KEGG" id="mhf:MHF_0385"/>
<dbReference type="AlphaFoldDB" id="F6FH56"/>
<gene>
    <name evidence="1" type="ordered locus">MHF_0385</name>
</gene>
<reference evidence="1 2" key="1">
    <citation type="journal article" date="2011" name="J. Bacteriol.">
        <title>Complete genome sequences of two hemotropic Mycoplasmas, Mycoplasma haemofelis strain Ohio2 and Mycoplasma suis strain Illinois.</title>
        <authorList>
            <person name="Messick J.B."/>
            <person name="Santos A.P."/>
            <person name="Guimaraes A.M."/>
        </authorList>
    </citation>
    <scope>NUCLEOTIDE SEQUENCE [LARGE SCALE GENOMIC DNA]</scope>
    <source>
        <strain evidence="1 2">Ohio2</strain>
    </source>
</reference>
<dbReference type="BioCyc" id="MHAE859194:G1GR7-376-MONOMER"/>
<dbReference type="HOGENOM" id="CLU_096783_0_0_14"/>
<name>F6FH56_MYCHI</name>
<dbReference type="EMBL" id="CP002808">
    <property type="protein sequence ID" value="AEG72661.1"/>
    <property type="molecule type" value="Genomic_DNA"/>
</dbReference>
<accession>F6FH56</accession>
<evidence type="ECO:0000313" key="2">
    <source>
        <dbReference type="Proteomes" id="UP000007952"/>
    </source>
</evidence>
<dbReference type="Proteomes" id="UP000007952">
    <property type="component" value="Chromosome"/>
</dbReference>